<evidence type="ECO:0000313" key="3">
    <source>
        <dbReference type="Proteomes" id="UP000749559"/>
    </source>
</evidence>
<reference evidence="2" key="1">
    <citation type="submission" date="2022-03" db="EMBL/GenBank/DDBJ databases">
        <authorList>
            <person name="Martin C."/>
        </authorList>
    </citation>
    <scope>NUCLEOTIDE SEQUENCE</scope>
</reference>
<keyword evidence="3" id="KW-1185">Reference proteome</keyword>
<name>A0A8S4NPL6_OWEFU</name>
<organism evidence="2 3">
    <name type="scientific">Owenia fusiformis</name>
    <name type="common">Polychaete worm</name>
    <dbReference type="NCBI Taxonomy" id="6347"/>
    <lineage>
        <taxon>Eukaryota</taxon>
        <taxon>Metazoa</taxon>
        <taxon>Spiralia</taxon>
        <taxon>Lophotrochozoa</taxon>
        <taxon>Annelida</taxon>
        <taxon>Polychaeta</taxon>
        <taxon>Sedentaria</taxon>
        <taxon>Canalipalpata</taxon>
        <taxon>Sabellida</taxon>
        <taxon>Oweniida</taxon>
        <taxon>Oweniidae</taxon>
        <taxon>Owenia</taxon>
    </lineage>
</organism>
<protein>
    <submittedName>
        <fullName evidence="2">Uncharacterized protein</fullName>
    </submittedName>
</protein>
<dbReference type="AlphaFoldDB" id="A0A8S4NPL6"/>
<dbReference type="Proteomes" id="UP000749559">
    <property type="component" value="Unassembled WGS sequence"/>
</dbReference>
<evidence type="ECO:0000256" key="1">
    <source>
        <dbReference type="SAM" id="MobiDB-lite"/>
    </source>
</evidence>
<sequence>MWTIEQGEQDGSFYIAVNGAKAVSYIDGKEFGQIIEASCGRSASEIYLKVENQHKAVKFDILQCQTPELKSKNASEFVKKLQTKGIARTRQKKRSLQEMLEPNPSLSGDIVERLHQVPLSPTTIIPVLATKMMNNGSEDKEDIAMQLLSKPENFHFVALGGNHLRRAIVHIQSSFKDGYEQLTVLRCRVFMDLTEMEARRVANSQNNSQISLPVTFQDRARQAQYLFNNGGARQLRLVQSLGLPDGKWRDVTSRTRMKANRIRANANRTGGGPGVKLEVLRPLEERVIGLLEHTRIYGMETDGIDKADTAYVAVPMSTESHKESQQTICDEEIVVSPNEVAATPSEDTCRPTSKPDEPSFIQLEPVPSGEAFKRHIDPQQLQAPSTKLNIAEAA</sequence>
<dbReference type="EMBL" id="CAIIXF020000004">
    <property type="protein sequence ID" value="CAH1782373.1"/>
    <property type="molecule type" value="Genomic_DNA"/>
</dbReference>
<feature type="compositionally biased region" description="Basic and acidic residues" evidence="1">
    <location>
        <begin position="347"/>
        <end position="357"/>
    </location>
</feature>
<proteinExistence type="predicted"/>
<gene>
    <name evidence="2" type="ORF">OFUS_LOCUS8831</name>
</gene>
<comment type="caution">
    <text evidence="2">The sequence shown here is derived from an EMBL/GenBank/DDBJ whole genome shotgun (WGS) entry which is preliminary data.</text>
</comment>
<evidence type="ECO:0000313" key="2">
    <source>
        <dbReference type="EMBL" id="CAH1782373.1"/>
    </source>
</evidence>
<feature type="region of interest" description="Disordered" evidence="1">
    <location>
        <begin position="342"/>
        <end position="363"/>
    </location>
</feature>
<accession>A0A8S4NPL6</accession>